<evidence type="ECO:0000256" key="2">
    <source>
        <dbReference type="ARBA" id="ARBA00023015"/>
    </source>
</evidence>
<dbReference type="GO" id="GO:0043565">
    <property type="term" value="F:sequence-specific DNA binding"/>
    <property type="evidence" value="ECO:0007669"/>
    <property type="project" value="InterPro"/>
</dbReference>
<evidence type="ECO:0000313" key="9">
    <source>
        <dbReference type="EMBL" id="CUN10823.1"/>
    </source>
</evidence>
<dbReference type="GeneID" id="97389803"/>
<dbReference type="PANTHER" id="PTHR43280">
    <property type="entry name" value="ARAC-FAMILY TRANSCRIPTIONAL REGULATOR"/>
    <property type="match status" value="1"/>
</dbReference>
<evidence type="ECO:0000256" key="4">
    <source>
        <dbReference type="ARBA" id="ARBA00023163"/>
    </source>
</evidence>
<sequence length="510" mass="59484">MLTILVVDDEKLERKGIRFLLNRRSEEMEILEAANGKAACEILQHRTVDIMLTDIKMPFMDGIELVSVAHKLQPDLEMVIFSGYGEFEYAKKAMASGVSNYVLKPVDPAEFENTLNLLVEKITERRNEAQRSQWNQDSLENYFLFRYLCQGNADLLNKISGKINIDRWDQIRGLFLIESEDNFFEESEEVFIQKLTEYSKQKLSFLNLAQNQELCVLFGVCEQKVFATDLAEWMNHTFGNRFYVAVGQPVTDRSELPDRFQMLESLIENKFYQKETRVFLPDHVSEDTGSEQFLDETISRMIENIRLDDMTHLWEHFHLLKNGMGDLGSYSQIYTRFLFSNLVKEFFTHQHQDRKKLETAVQKVYEMQSVQEVISLVETLIQNMEERLAASKDGARNEVAQAKSYIYEHYSEDISVEKLSELVYLSPGYFSYIFKKETGDTVSRFIRNYRMEQAKKLLSDTSMKIVQICKETGFSNVSYFCKNFREYCGCSPEQYRKGGMTDAQTETVLS</sequence>
<evidence type="ECO:0000259" key="7">
    <source>
        <dbReference type="PROSITE" id="PS01124"/>
    </source>
</evidence>
<keyword evidence="3" id="KW-0238">DNA-binding</keyword>
<feature type="modified residue" description="4-aspartylphosphate" evidence="6">
    <location>
        <position position="54"/>
    </location>
</feature>
<dbReference type="EMBL" id="CYYA01000012">
    <property type="protein sequence ID" value="CUN10823.1"/>
    <property type="molecule type" value="Genomic_DNA"/>
</dbReference>
<dbReference type="SUPFAM" id="SSF46689">
    <property type="entry name" value="Homeodomain-like"/>
    <property type="match status" value="2"/>
</dbReference>
<evidence type="ECO:0000259" key="8">
    <source>
        <dbReference type="PROSITE" id="PS50110"/>
    </source>
</evidence>
<keyword evidence="4" id="KW-0804">Transcription</keyword>
<evidence type="ECO:0000313" key="10">
    <source>
        <dbReference type="Proteomes" id="UP000095492"/>
    </source>
</evidence>
<protein>
    <recommendedName>
        <fullName evidence="1">Stage 0 sporulation protein A homolog</fullName>
    </recommendedName>
</protein>
<dbReference type="SMART" id="SM00448">
    <property type="entry name" value="REC"/>
    <property type="match status" value="1"/>
</dbReference>
<dbReference type="GO" id="GO:0003700">
    <property type="term" value="F:DNA-binding transcription factor activity"/>
    <property type="evidence" value="ECO:0007669"/>
    <property type="project" value="InterPro"/>
</dbReference>
<dbReference type="InterPro" id="IPR009057">
    <property type="entry name" value="Homeodomain-like_sf"/>
</dbReference>
<evidence type="ECO:0000256" key="3">
    <source>
        <dbReference type="ARBA" id="ARBA00023125"/>
    </source>
</evidence>
<dbReference type="PROSITE" id="PS01124">
    <property type="entry name" value="HTH_ARAC_FAMILY_2"/>
    <property type="match status" value="1"/>
</dbReference>
<dbReference type="PRINTS" id="PR00032">
    <property type="entry name" value="HTHARAC"/>
</dbReference>
<name>A0A173U6W5_EUBRA</name>
<dbReference type="Gene3D" id="3.40.50.2300">
    <property type="match status" value="1"/>
</dbReference>
<keyword evidence="6" id="KW-0597">Phosphoprotein</keyword>
<accession>A0A173U6W5</accession>
<dbReference type="Pfam" id="PF12833">
    <property type="entry name" value="HTH_18"/>
    <property type="match status" value="1"/>
</dbReference>
<proteinExistence type="predicted"/>
<dbReference type="PANTHER" id="PTHR43280:SF2">
    <property type="entry name" value="HTH-TYPE TRANSCRIPTIONAL REGULATOR EXSA"/>
    <property type="match status" value="1"/>
</dbReference>
<dbReference type="RefSeq" id="WP_055290400.1">
    <property type="nucleotide sequence ID" value="NZ_CP173382.1"/>
</dbReference>
<reference evidence="9 10" key="1">
    <citation type="submission" date="2015-09" db="EMBL/GenBank/DDBJ databases">
        <authorList>
            <consortium name="Pathogen Informatics"/>
        </authorList>
    </citation>
    <scope>NUCLEOTIDE SEQUENCE [LARGE SCALE GENOMIC DNA]</scope>
    <source>
        <strain evidence="9 10">2789STDY5608891</strain>
    </source>
</reference>
<dbReference type="CDD" id="cd17536">
    <property type="entry name" value="REC_YesN-like"/>
    <property type="match status" value="1"/>
</dbReference>
<dbReference type="InterPro" id="IPR001789">
    <property type="entry name" value="Sig_transdc_resp-reg_receiver"/>
</dbReference>
<dbReference type="STRING" id="39490.ERS852448_01902"/>
<keyword evidence="2" id="KW-0805">Transcription regulation</keyword>
<evidence type="ECO:0000256" key="5">
    <source>
        <dbReference type="ARBA" id="ARBA00024867"/>
    </source>
</evidence>
<evidence type="ECO:0000256" key="6">
    <source>
        <dbReference type="PROSITE-ProRule" id="PRU00169"/>
    </source>
</evidence>
<gene>
    <name evidence="9" type="ORF">ERS852448_01902</name>
</gene>
<dbReference type="Gene3D" id="1.10.10.60">
    <property type="entry name" value="Homeodomain-like"/>
    <property type="match status" value="2"/>
</dbReference>
<feature type="domain" description="Response regulatory" evidence="8">
    <location>
        <begin position="3"/>
        <end position="119"/>
    </location>
</feature>
<dbReference type="Proteomes" id="UP000095492">
    <property type="component" value="Unassembled WGS sequence"/>
</dbReference>
<dbReference type="InterPro" id="IPR011006">
    <property type="entry name" value="CheY-like_superfamily"/>
</dbReference>
<dbReference type="InterPro" id="IPR020449">
    <property type="entry name" value="Tscrpt_reg_AraC-type_HTH"/>
</dbReference>
<dbReference type="OrthoDB" id="9794370at2"/>
<dbReference type="Pfam" id="PF00072">
    <property type="entry name" value="Response_reg"/>
    <property type="match status" value="1"/>
</dbReference>
<dbReference type="AlphaFoldDB" id="A0A173U6W5"/>
<dbReference type="SMART" id="SM00342">
    <property type="entry name" value="HTH_ARAC"/>
    <property type="match status" value="1"/>
</dbReference>
<dbReference type="GO" id="GO:0000160">
    <property type="term" value="P:phosphorelay signal transduction system"/>
    <property type="evidence" value="ECO:0007669"/>
    <property type="project" value="InterPro"/>
</dbReference>
<organism evidence="9 10">
    <name type="scientific">Eubacterium ramulus</name>
    <dbReference type="NCBI Taxonomy" id="39490"/>
    <lineage>
        <taxon>Bacteria</taxon>
        <taxon>Bacillati</taxon>
        <taxon>Bacillota</taxon>
        <taxon>Clostridia</taxon>
        <taxon>Eubacteriales</taxon>
        <taxon>Eubacteriaceae</taxon>
        <taxon>Eubacterium</taxon>
    </lineage>
</organism>
<comment type="function">
    <text evidence="5">May play the central regulatory role in sporulation. It may be an element of the effector pathway responsible for the activation of sporulation genes in response to nutritional stress. Spo0A may act in concert with spo0H (a sigma factor) to control the expression of some genes that are critical to the sporulation process.</text>
</comment>
<feature type="domain" description="HTH araC/xylS-type" evidence="7">
    <location>
        <begin position="400"/>
        <end position="498"/>
    </location>
</feature>
<dbReference type="InterPro" id="IPR018060">
    <property type="entry name" value="HTH_AraC"/>
</dbReference>
<dbReference type="SUPFAM" id="SSF52172">
    <property type="entry name" value="CheY-like"/>
    <property type="match status" value="1"/>
</dbReference>
<dbReference type="PROSITE" id="PS50110">
    <property type="entry name" value="RESPONSE_REGULATORY"/>
    <property type="match status" value="1"/>
</dbReference>
<evidence type="ECO:0000256" key="1">
    <source>
        <dbReference type="ARBA" id="ARBA00018672"/>
    </source>
</evidence>